<organism evidence="1 2">
    <name type="scientific">Niastella vici</name>
    <dbReference type="NCBI Taxonomy" id="1703345"/>
    <lineage>
        <taxon>Bacteria</taxon>
        <taxon>Pseudomonadati</taxon>
        <taxon>Bacteroidota</taxon>
        <taxon>Chitinophagia</taxon>
        <taxon>Chitinophagales</taxon>
        <taxon>Chitinophagaceae</taxon>
        <taxon>Niastella</taxon>
    </lineage>
</organism>
<dbReference type="InterPro" id="IPR025396">
    <property type="entry name" value="DUF4302"/>
</dbReference>
<protein>
    <recommendedName>
        <fullName evidence="3">DUF4302 domain-containing protein</fullName>
    </recommendedName>
</protein>
<proteinExistence type="predicted"/>
<dbReference type="Pfam" id="PF14135">
    <property type="entry name" value="DUF4302"/>
    <property type="match status" value="1"/>
</dbReference>
<dbReference type="AlphaFoldDB" id="A0A1V9FU62"/>
<dbReference type="STRING" id="1703345.A3860_30750"/>
<evidence type="ECO:0008006" key="3">
    <source>
        <dbReference type="Google" id="ProtNLM"/>
    </source>
</evidence>
<dbReference type="Proteomes" id="UP000192796">
    <property type="component" value="Unassembled WGS sequence"/>
</dbReference>
<evidence type="ECO:0000313" key="2">
    <source>
        <dbReference type="Proteomes" id="UP000192796"/>
    </source>
</evidence>
<name>A0A1V9FU62_9BACT</name>
<accession>A0A1V9FU62</accession>
<comment type="caution">
    <text evidence="1">The sequence shown here is derived from an EMBL/GenBank/DDBJ whole genome shotgun (WGS) entry which is preliminary data.</text>
</comment>
<reference evidence="1 2" key="1">
    <citation type="submission" date="2016-03" db="EMBL/GenBank/DDBJ databases">
        <title>Niastella vici sp. nov., isolated from farmland soil.</title>
        <authorList>
            <person name="Chen L."/>
            <person name="Wang D."/>
            <person name="Yang S."/>
            <person name="Wang G."/>
        </authorList>
    </citation>
    <scope>NUCLEOTIDE SEQUENCE [LARGE SCALE GENOMIC DNA]</scope>
    <source>
        <strain evidence="1 2">DJ57</strain>
    </source>
</reference>
<sequence>MIMKKYLIYLLIVTTVVACKKDKSAFDKGADDRINEQLKSYQSTITGSTNGWTATLVTRLGNTYSFYFRFNESNRVFMYCDLDSTTAGVQKESSYRLKSLQQPCLLFDTYSYIHLIADPDPRVNGGYPGAGMLSDFEFMIDTVTTDSIKLTGRFNGSSAVLRKASAQDRAAWENKQVRNNLVGLSNLGKILNYFKRLTYNGTEYEIQINTILKTAIITWKDASGTTHTITTPYYISATGIQFTIPVVNGSTTITGFTITGFNATTNTIQVKVNNTDATIAGAIRPVNPDVQAGRRWWQWGATAQSYWFSPNGFHVDGVDDAFNVKSLKTDSATYYYFTYWPGIQSSSGSFDALVPFYFFPTQNALDWLYGTAPKASFQSDGRVIFTLLGDLNADPYPTTGPAFKTKDQLFITNGYWFVQTSETTFDMVSAKDAKTWISWRNQ</sequence>
<gene>
    <name evidence="1" type="ORF">A3860_30750</name>
</gene>
<dbReference type="EMBL" id="LVYD01000055">
    <property type="protein sequence ID" value="OQP61848.1"/>
    <property type="molecule type" value="Genomic_DNA"/>
</dbReference>
<evidence type="ECO:0000313" key="1">
    <source>
        <dbReference type="EMBL" id="OQP61848.1"/>
    </source>
</evidence>
<dbReference type="PROSITE" id="PS51257">
    <property type="entry name" value="PROKAR_LIPOPROTEIN"/>
    <property type="match status" value="1"/>
</dbReference>
<keyword evidence="2" id="KW-1185">Reference proteome</keyword>